<organism evidence="1 2">
    <name type="scientific">Enterococcus quebecensis</name>
    <dbReference type="NCBI Taxonomy" id="903983"/>
    <lineage>
        <taxon>Bacteria</taxon>
        <taxon>Bacillati</taxon>
        <taxon>Bacillota</taxon>
        <taxon>Bacilli</taxon>
        <taxon>Lactobacillales</taxon>
        <taxon>Enterococcaceae</taxon>
        <taxon>Enterococcus</taxon>
    </lineage>
</organism>
<evidence type="ECO:0008006" key="3">
    <source>
        <dbReference type="Google" id="ProtNLM"/>
    </source>
</evidence>
<evidence type="ECO:0000313" key="2">
    <source>
        <dbReference type="Proteomes" id="UP000094764"/>
    </source>
</evidence>
<dbReference type="RefSeq" id="WP_069634102.1">
    <property type="nucleotide sequence ID" value="NZ_JXKZ01000014.1"/>
</dbReference>
<name>A0A1E5H0Y3_9ENTE</name>
<reference evidence="2" key="1">
    <citation type="submission" date="2016-09" db="EMBL/GenBank/DDBJ databases">
        <authorList>
            <person name="Gulvik C.A."/>
        </authorList>
    </citation>
    <scope>NUCLEOTIDE SEQUENCE [LARGE SCALE GENOMIC DNA]</scope>
    <source>
        <strain evidence="2">LMG 26306</strain>
    </source>
</reference>
<dbReference type="EMBL" id="MIKB01000003">
    <property type="protein sequence ID" value="OEG18556.1"/>
    <property type="molecule type" value="Genomic_DNA"/>
</dbReference>
<dbReference type="InterPro" id="IPR014924">
    <property type="entry name" value="DUF1803"/>
</dbReference>
<dbReference type="AlphaFoldDB" id="A0A1E5H0Y3"/>
<accession>A0A1E5H0Y3</accession>
<gene>
    <name evidence="1" type="ORF">BCR23_13385</name>
</gene>
<evidence type="ECO:0000313" key="1">
    <source>
        <dbReference type="EMBL" id="OEG18556.1"/>
    </source>
</evidence>
<dbReference type="OrthoDB" id="2194666at2"/>
<dbReference type="STRING" id="903983.BCR23_13385"/>
<dbReference type="Pfam" id="PF08820">
    <property type="entry name" value="DUF1803"/>
    <property type="match status" value="1"/>
</dbReference>
<dbReference type="Proteomes" id="UP000094764">
    <property type="component" value="Unassembled WGS sequence"/>
</dbReference>
<comment type="caution">
    <text evidence="1">The sequence shown here is derived from an EMBL/GenBank/DDBJ whole genome shotgun (WGS) entry which is preliminary data.</text>
</comment>
<proteinExistence type="predicted"/>
<sequence length="311" mass="36586">MENIVYYFGSNTDEANLNKIVSDPLFMKIVSYLIERQGQEVILRQIKSDIPTNSNLELYLDKLIKHKLLERENRRYTLSFPIYFKDETQLQVSDSIKKALQMIINEGIHASYFLFGEWLWSLLFEEENGDYFFGLEFSSESFPVFFSRIEEGDANNNIVSIFADNIIPFDLANYFFLLSKRSELPKQFEPLQHLIGDVDINYFIPQIQKVIRSAKRNKSDKSKMNIFQETLLLTGDLKRSNDGQIYFSTPILKDYMPSAVVQESLDTLESELSLLWESIEDQNLRVLFKKQLYSLLFSDYFPNTNSFHYFK</sequence>
<protein>
    <recommendedName>
        <fullName evidence="3">DUF1803 domain-containing protein</fullName>
    </recommendedName>
</protein>
<keyword evidence="2" id="KW-1185">Reference proteome</keyword>